<protein>
    <submittedName>
        <fullName evidence="1">Uncharacterized protein</fullName>
    </submittedName>
</protein>
<gene>
    <name evidence="1" type="ORF">HJG59_009110</name>
</gene>
<dbReference type="EMBL" id="JACASF010000016">
    <property type="protein sequence ID" value="KAF6426402.1"/>
    <property type="molecule type" value="Genomic_DNA"/>
</dbReference>
<sequence>MMTQRNICRTSWRQSTLQTAAQISRMTHCHHQMSSYRPCSLPRRPFINTSAMPCLCPPQTCAPVPAQGFGIGKEIHHPGTNSGLEGTIHCHPACTNGCQGQRHPSLAAPFLAEGGKSGIDNAGLSRSLKMRLLHLSGL</sequence>
<keyword evidence="2" id="KW-1185">Reference proteome</keyword>
<proteinExistence type="predicted"/>
<evidence type="ECO:0000313" key="2">
    <source>
        <dbReference type="Proteomes" id="UP000550707"/>
    </source>
</evidence>
<dbReference type="InParanoid" id="A0A7J8DU40"/>
<organism evidence="1 2">
    <name type="scientific">Molossus molossus</name>
    <name type="common">Pallas' mastiff bat</name>
    <name type="synonym">Vespertilio molossus</name>
    <dbReference type="NCBI Taxonomy" id="27622"/>
    <lineage>
        <taxon>Eukaryota</taxon>
        <taxon>Metazoa</taxon>
        <taxon>Chordata</taxon>
        <taxon>Craniata</taxon>
        <taxon>Vertebrata</taxon>
        <taxon>Euteleostomi</taxon>
        <taxon>Mammalia</taxon>
        <taxon>Eutheria</taxon>
        <taxon>Laurasiatheria</taxon>
        <taxon>Chiroptera</taxon>
        <taxon>Yangochiroptera</taxon>
        <taxon>Molossidae</taxon>
        <taxon>Molossus</taxon>
    </lineage>
</organism>
<comment type="caution">
    <text evidence="1">The sequence shown here is derived from an EMBL/GenBank/DDBJ whole genome shotgun (WGS) entry which is preliminary data.</text>
</comment>
<dbReference type="AlphaFoldDB" id="A0A7J8DU40"/>
<name>A0A7J8DU40_MOLMO</name>
<reference evidence="1 2" key="1">
    <citation type="journal article" date="2020" name="Nature">
        <title>Six reference-quality genomes reveal evolution of bat adaptations.</title>
        <authorList>
            <person name="Jebb D."/>
            <person name="Huang Z."/>
            <person name="Pippel M."/>
            <person name="Hughes G.M."/>
            <person name="Lavrichenko K."/>
            <person name="Devanna P."/>
            <person name="Winkler S."/>
            <person name="Jermiin L.S."/>
            <person name="Skirmuntt E.C."/>
            <person name="Katzourakis A."/>
            <person name="Burkitt-Gray L."/>
            <person name="Ray D.A."/>
            <person name="Sullivan K.A.M."/>
            <person name="Roscito J.G."/>
            <person name="Kirilenko B.M."/>
            <person name="Davalos L.M."/>
            <person name="Corthals A.P."/>
            <person name="Power M.L."/>
            <person name="Jones G."/>
            <person name="Ransome R.D."/>
            <person name="Dechmann D.K.N."/>
            <person name="Locatelli A.G."/>
            <person name="Puechmaille S.J."/>
            <person name="Fedrigo O."/>
            <person name="Jarvis E.D."/>
            <person name="Hiller M."/>
            <person name="Vernes S.C."/>
            <person name="Myers E.W."/>
            <person name="Teeling E.C."/>
        </authorList>
    </citation>
    <scope>NUCLEOTIDE SEQUENCE [LARGE SCALE GENOMIC DNA]</scope>
    <source>
        <strain evidence="1">MMolMol1</strain>
        <tissue evidence="1">Muscle</tissue>
    </source>
</reference>
<accession>A0A7J8DU40</accession>
<dbReference type="Proteomes" id="UP000550707">
    <property type="component" value="Unassembled WGS sequence"/>
</dbReference>
<evidence type="ECO:0000313" key="1">
    <source>
        <dbReference type="EMBL" id="KAF6426402.1"/>
    </source>
</evidence>